<dbReference type="InterPro" id="IPR037480">
    <property type="entry name" value="YihR-like"/>
</dbReference>
<dbReference type="GO" id="GO:0005975">
    <property type="term" value="P:carbohydrate metabolic process"/>
    <property type="evidence" value="ECO:0007669"/>
    <property type="project" value="InterPro"/>
</dbReference>
<dbReference type="Proteomes" id="UP000593758">
    <property type="component" value="Chromosome"/>
</dbReference>
<sequence>MTITDDTLHRLGGLGEHTLTLGDQQAVITRAGAGLREYTVAGVPVVAGYAADELCPSARGQWLVPWPNRIRDGKYTYAGTPQQLPIKEADPRNAIHGFARWMQFELLERTESRVDLGAVLPARPGYPWTLAMIVRWELTETGLRTRLSVCNLADVTVPFGAGAHPYLTTDGAATVDTCAVTVPGATLLTGEGGLMTERSAVGTEDDYRTGRPIGTSQLGLYTDLTRDSGGIAHTVLTRPDGLRIDLWQDEAWPFVLLYTADGVSDAEGKRASLAIEPMTCAVDAFNSGDGLIELAAGEEFTGVWGITVS</sequence>
<dbReference type="InterPro" id="IPR014718">
    <property type="entry name" value="GH-type_carb-bd"/>
</dbReference>
<dbReference type="GO" id="GO:0016853">
    <property type="term" value="F:isomerase activity"/>
    <property type="evidence" value="ECO:0007669"/>
    <property type="project" value="InterPro"/>
</dbReference>
<dbReference type="RefSeq" id="WP_193496909.1">
    <property type="nucleotide sequence ID" value="NZ_CP063169.1"/>
</dbReference>
<dbReference type="EMBL" id="CP063169">
    <property type="protein sequence ID" value="QOR70223.1"/>
    <property type="molecule type" value="Genomic_DNA"/>
</dbReference>
<evidence type="ECO:0000313" key="2">
    <source>
        <dbReference type="Proteomes" id="UP000593758"/>
    </source>
</evidence>
<dbReference type="GO" id="GO:0030246">
    <property type="term" value="F:carbohydrate binding"/>
    <property type="evidence" value="ECO:0007669"/>
    <property type="project" value="InterPro"/>
</dbReference>
<organism evidence="1 2">
    <name type="scientific">Ruania alkalisoli</name>
    <dbReference type="NCBI Taxonomy" id="2779775"/>
    <lineage>
        <taxon>Bacteria</taxon>
        <taxon>Bacillati</taxon>
        <taxon>Actinomycetota</taxon>
        <taxon>Actinomycetes</taxon>
        <taxon>Micrococcales</taxon>
        <taxon>Ruaniaceae</taxon>
        <taxon>Ruania</taxon>
    </lineage>
</organism>
<dbReference type="SUPFAM" id="SSF74650">
    <property type="entry name" value="Galactose mutarotase-like"/>
    <property type="match status" value="1"/>
</dbReference>
<dbReference type="InterPro" id="IPR008183">
    <property type="entry name" value="Aldose_1/G6P_1-epimerase"/>
</dbReference>
<proteinExistence type="predicted"/>
<evidence type="ECO:0000313" key="1">
    <source>
        <dbReference type="EMBL" id="QOR70223.1"/>
    </source>
</evidence>
<gene>
    <name evidence="1" type="ORF">IM660_16665</name>
</gene>
<dbReference type="AlphaFoldDB" id="A0A7M1SUC9"/>
<dbReference type="Pfam" id="PF01263">
    <property type="entry name" value="Aldose_epim"/>
    <property type="match status" value="1"/>
</dbReference>
<name>A0A7M1SUC9_9MICO</name>
<accession>A0A7M1SUC9</accession>
<dbReference type="KEGG" id="halt:IM660_16665"/>
<reference evidence="1 2" key="1">
    <citation type="submission" date="2020-10" db="EMBL/GenBank/DDBJ databases">
        <title>Haloactinobacterium sp. RN3S43, a bacterium isolated from saline soil.</title>
        <authorList>
            <person name="Sun J.-Q."/>
        </authorList>
    </citation>
    <scope>NUCLEOTIDE SEQUENCE [LARGE SCALE GENOMIC DNA]</scope>
    <source>
        <strain evidence="1 2">RN3S43</strain>
    </source>
</reference>
<keyword evidence="2" id="KW-1185">Reference proteome</keyword>
<protein>
    <submittedName>
        <fullName evidence="1">Aldose 1-epimerase family protein</fullName>
    </submittedName>
</protein>
<dbReference type="Gene3D" id="2.70.98.10">
    <property type="match status" value="1"/>
</dbReference>
<dbReference type="InterPro" id="IPR011013">
    <property type="entry name" value="Gal_mutarotase_sf_dom"/>
</dbReference>
<dbReference type="CDD" id="cd09022">
    <property type="entry name" value="Aldose_epim_Ec_YihR"/>
    <property type="match status" value="1"/>
</dbReference>